<dbReference type="OrthoDB" id="342590at2"/>
<proteinExistence type="predicted"/>
<sequence>MGFSMKKIIFRILPLLLVGSFFGNCIYTELRSPGLAANMTQYVMNSDDYQIIGPVETQGEYVSWFLLVLTGETGYSDLLKQAREKGGDDIINYRFELRQKSILLIVWNRVIWNASALAIKYKDKIKK</sequence>
<accession>B0SLG5</accession>
<keyword evidence="2" id="KW-1185">Reference proteome</keyword>
<dbReference type="AlphaFoldDB" id="B0SLG5"/>
<evidence type="ECO:0008006" key="3">
    <source>
        <dbReference type="Google" id="ProtNLM"/>
    </source>
</evidence>
<dbReference type="Proteomes" id="UP000001847">
    <property type="component" value="Chromosome I"/>
</dbReference>
<protein>
    <recommendedName>
        <fullName evidence="3">Lipoprotein</fullName>
    </recommendedName>
</protein>
<evidence type="ECO:0000313" key="2">
    <source>
        <dbReference type="Proteomes" id="UP000001847"/>
    </source>
</evidence>
<dbReference type="KEGG" id="lbi:LEPBI_I2462"/>
<dbReference type="HOGENOM" id="CLU_1989890_0_0_12"/>
<dbReference type="BioCyc" id="LBIF456481:LEPBI_RS12150-MONOMER"/>
<organism evidence="1 2">
    <name type="scientific">Leptospira biflexa serovar Patoc (strain Patoc 1 / ATCC 23582 / Paris)</name>
    <dbReference type="NCBI Taxonomy" id="456481"/>
    <lineage>
        <taxon>Bacteria</taxon>
        <taxon>Pseudomonadati</taxon>
        <taxon>Spirochaetota</taxon>
        <taxon>Spirochaetia</taxon>
        <taxon>Leptospirales</taxon>
        <taxon>Leptospiraceae</taxon>
        <taxon>Leptospira</taxon>
    </lineage>
</organism>
<reference evidence="1 2" key="1">
    <citation type="journal article" date="2008" name="PLoS ONE">
        <title>Genome sequence of the saprophyte Leptospira biflexa provides insights into the evolution of Leptospira and the pathogenesis of leptospirosis.</title>
        <authorList>
            <person name="Picardeau M."/>
            <person name="Bulach D.M."/>
            <person name="Bouchier C."/>
            <person name="Zuerner R.L."/>
            <person name="Zidane N."/>
            <person name="Wilson P.J."/>
            <person name="Creno S."/>
            <person name="Kuczek E.S."/>
            <person name="Bommezzadri S."/>
            <person name="Davis J.C."/>
            <person name="McGrath A."/>
            <person name="Johnson M.J."/>
            <person name="Boursaux-Eude C."/>
            <person name="Seemann T."/>
            <person name="Rouy Z."/>
            <person name="Coppel R.L."/>
            <person name="Rood J.I."/>
            <person name="Lajus A."/>
            <person name="Davies J.K."/>
            <person name="Medigue C."/>
            <person name="Adler B."/>
        </authorList>
    </citation>
    <scope>NUCLEOTIDE SEQUENCE [LARGE SCALE GENOMIC DNA]</scope>
    <source>
        <strain evidence="2">Patoc 1 / ATCC 23582 / Paris</strain>
    </source>
</reference>
<evidence type="ECO:0000313" key="1">
    <source>
        <dbReference type="EMBL" id="ABZ98551.1"/>
    </source>
</evidence>
<dbReference type="NCBIfam" id="NF047810">
    <property type="entry name" value="LIC11742_lipo"/>
    <property type="match status" value="1"/>
</dbReference>
<dbReference type="EMBL" id="CP000786">
    <property type="protein sequence ID" value="ABZ98551.1"/>
    <property type="molecule type" value="Genomic_DNA"/>
</dbReference>
<name>B0SLG5_LEPBP</name>
<gene>
    <name evidence="1" type="ordered locus">LEPBI_I2462</name>
</gene>